<feature type="transmembrane region" description="Helical" evidence="2">
    <location>
        <begin position="336"/>
        <end position="357"/>
    </location>
</feature>
<feature type="compositionally biased region" description="Basic and acidic residues" evidence="1">
    <location>
        <begin position="128"/>
        <end position="139"/>
    </location>
</feature>
<evidence type="ECO:0000256" key="1">
    <source>
        <dbReference type="SAM" id="MobiDB-lite"/>
    </source>
</evidence>
<dbReference type="AlphaFoldDB" id="A0A5N6TCC8"/>
<accession>A0A5N6TCC8</accession>
<evidence type="ECO:0000313" key="3">
    <source>
        <dbReference type="EMBL" id="KAE8143781.1"/>
    </source>
</evidence>
<dbReference type="OrthoDB" id="4495044at2759"/>
<feature type="compositionally biased region" description="Basic and acidic residues" evidence="1">
    <location>
        <begin position="389"/>
        <end position="398"/>
    </location>
</feature>
<feature type="transmembrane region" description="Helical" evidence="2">
    <location>
        <begin position="415"/>
        <end position="431"/>
    </location>
</feature>
<feature type="region of interest" description="Disordered" evidence="1">
    <location>
        <begin position="114"/>
        <end position="143"/>
    </location>
</feature>
<dbReference type="EMBL" id="ML743551">
    <property type="protein sequence ID" value="KAE8143781.1"/>
    <property type="molecule type" value="Genomic_DNA"/>
</dbReference>
<protein>
    <submittedName>
        <fullName evidence="3">Uncharacterized protein</fullName>
    </submittedName>
</protein>
<organism evidence="3 4">
    <name type="scientific">Aspergillus pseudotamarii</name>
    <dbReference type="NCBI Taxonomy" id="132259"/>
    <lineage>
        <taxon>Eukaryota</taxon>
        <taxon>Fungi</taxon>
        <taxon>Dikarya</taxon>
        <taxon>Ascomycota</taxon>
        <taxon>Pezizomycotina</taxon>
        <taxon>Eurotiomycetes</taxon>
        <taxon>Eurotiomycetidae</taxon>
        <taxon>Eurotiales</taxon>
        <taxon>Aspergillaceae</taxon>
        <taxon>Aspergillus</taxon>
        <taxon>Aspergillus subgen. Circumdati</taxon>
    </lineage>
</organism>
<feature type="region of interest" description="Disordered" evidence="1">
    <location>
        <begin position="365"/>
        <end position="405"/>
    </location>
</feature>
<sequence length="433" mass="49322">MLLDFISWRLLDLVDIHAGLMISSHYYFTSDSSRLERKWWWRLMRRTFLIGGTVPLYVTLLRSEHSPWIKILATPLVADSILIELLSMFWGTSEADLGFNRDWPHRTLVVKNANPPIRDRDEDQGEADLNKKTEEDRDTLSSSVTADSLCDRVYGLWSPTAEADGNDDSQSLPPNHSNLEQIFSPTRRAPLGKCGHWRCLIYLVIYITTRVVRWPLMFGDLALITWLLHRSLQPVTLLVADILLDIRLLKDLLTISYIAFIIMLGSLCILVALRLLFLRLCQYISFLRRITQWLKDLASAAPITHKVIHQIITPASASYCSFKLLMAGVPQLSRNMLSIFIEFIVIPIFYVLTYLLICGKEKSDGAPADPKPQSKAGPTSEASQNPDNTFRDNKKDADNDASGSRQSMNGVRFHILRLGLLISTSAIWFFSRR</sequence>
<feature type="transmembrane region" description="Helical" evidence="2">
    <location>
        <begin position="256"/>
        <end position="277"/>
    </location>
</feature>
<keyword evidence="2" id="KW-0812">Transmembrane</keyword>
<name>A0A5N6TCC8_ASPPS</name>
<reference evidence="3 4" key="1">
    <citation type="submission" date="2019-04" db="EMBL/GenBank/DDBJ databases">
        <title>Friends and foes A comparative genomics study of 23 Aspergillus species from section Flavi.</title>
        <authorList>
            <consortium name="DOE Joint Genome Institute"/>
            <person name="Kjaerbolling I."/>
            <person name="Vesth T."/>
            <person name="Frisvad J.C."/>
            <person name="Nybo J.L."/>
            <person name="Theobald S."/>
            <person name="Kildgaard S."/>
            <person name="Isbrandt T."/>
            <person name="Kuo A."/>
            <person name="Sato A."/>
            <person name="Lyhne E.K."/>
            <person name="Kogle M.E."/>
            <person name="Wiebenga A."/>
            <person name="Kun R.S."/>
            <person name="Lubbers R.J."/>
            <person name="Makela M.R."/>
            <person name="Barry K."/>
            <person name="Chovatia M."/>
            <person name="Clum A."/>
            <person name="Daum C."/>
            <person name="Haridas S."/>
            <person name="He G."/>
            <person name="LaButti K."/>
            <person name="Lipzen A."/>
            <person name="Mondo S."/>
            <person name="Riley R."/>
            <person name="Salamov A."/>
            <person name="Simmons B.A."/>
            <person name="Magnuson J.K."/>
            <person name="Henrissat B."/>
            <person name="Mortensen U.H."/>
            <person name="Larsen T.O."/>
            <person name="Devries R.P."/>
            <person name="Grigoriev I.V."/>
            <person name="Machida M."/>
            <person name="Baker S.E."/>
            <person name="Andersen M.R."/>
        </authorList>
    </citation>
    <scope>NUCLEOTIDE SEQUENCE [LARGE SCALE GENOMIC DNA]</scope>
    <source>
        <strain evidence="3 4">CBS 117625</strain>
    </source>
</reference>
<proteinExistence type="predicted"/>
<dbReference type="RefSeq" id="XP_031919844.1">
    <property type="nucleotide sequence ID" value="XM_032056495.1"/>
</dbReference>
<dbReference type="GeneID" id="43640705"/>
<evidence type="ECO:0000256" key="2">
    <source>
        <dbReference type="SAM" id="Phobius"/>
    </source>
</evidence>
<feature type="compositionally biased region" description="Polar residues" evidence="1">
    <location>
        <begin position="376"/>
        <end position="388"/>
    </location>
</feature>
<evidence type="ECO:0000313" key="4">
    <source>
        <dbReference type="Proteomes" id="UP000325672"/>
    </source>
</evidence>
<dbReference type="Proteomes" id="UP000325672">
    <property type="component" value="Unassembled WGS sequence"/>
</dbReference>
<keyword evidence="2" id="KW-1133">Transmembrane helix</keyword>
<keyword evidence="4" id="KW-1185">Reference proteome</keyword>
<keyword evidence="2" id="KW-0472">Membrane</keyword>
<gene>
    <name evidence="3" type="ORF">BDV38DRAFT_266924</name>
</gene>